<gene>
    <name evidence="2" type="ORF">AVDCRST_MAG59-3453</name>
</gene>
<reference evidence="2" key="1">
    <citation type="submission" date="2020-02" db="EMBL/GenBank/DDBJ databases">
        <authorList>
            <person name="Meier V. D."/>
        </authorList>
    </citation>
    <scope>NUCLEOTIDE SEQUENCE</scope>
    <source>
        <strain evidence="2">AVDCRST_MAG59</strain>
    </source>
</reference>
<organism evidence="2">
    <name type="scientific">uncultured Thermomicrobiales bacterium</name>
    <dbReference type="NCBI Taxonomy" id="1645740"/>
    <lineage>
        <taxon>Bacteria</taxon>
        <taxon>Pseudomonadati</taxon>
        <taxon>Thermomicrobiota</taxon>
        <taxon>Thermomicrobia</taxon>
        <taxon>Thermomicrobiales</taxon>
        <taxon>environmental samples</taxon>
    </lineage>
</organism>
<proteinExistence type="predicted"/>
<protein>
    <submittedName>
        <fullName evidence="2">Permease of the drug/metabolite transporter (DMT) superfamily</fullName>
    </submittedName>
</protein>
<evidence type="ECO:0000313" key="2">
    <source>
        <dbReference type="EMBL" id="CAA9570360.1"/>
    </source>
</evidence>
<feature type="compositionally biased region" description="Low complexity" evidence="1">
    <location>
        <begin position="117"/>
        <end position="138"/>
    </location>
</feature>
<dbReference type="AlphaFoldDB" id="A0A6J4V6V9"/>
<sequence length="310" mass="31428">GHGGGGGRGARRGGSAAALAEAGAWHLPPPLVGRLPGRQGRHRLHRADDLPLGPLRAGAGGPRSAAARPPPSPAARRPTAPPAGRRRPRPGALFRLGLRRPQPRRLGRHGGADRLLAADPDGAPGAAADRGPDRAAGVGRTGAGVRRGGGRDRRQVGRRRGDRVRDRRRDRGAAGDHRRHLLREAVRHPPAPGAGQPRPARRRPGRLPADRLADRGVRAAAEPAAGGEPGLPRGRQLAGRGRAAAGDGAPRRGGAGDGALLPGAADVGAAGLGAAGRGGAAGRLARLRAGGARRRPGGRGAAEAAGERWL</sequence>
<feature type="region of interest" description="Disordered" evidence="1">
    <location>
        <begin position="1"/>
        <end position="310"/>
    </location>
</feature>
<feature type="non-terminal residue" evidence="2">
    <location>
        <position position="310"/>
    </location>
</feature>
<feature type="compositionally biased region" description="Basic and acidic residues" evidence="1">
    <location>
        <begin position="208"/>
        <end position="217"/>
    </location>
</feature>
<feature type="compositionally biased region" description="Low complexity" evidence="1">
    <location>
        <begin position="258"/>
        <end position="269"/>
    </location>
</feature>
<name>A0A6J4V6V9_9BACT</name>
<feature type="compositionally biased region" description="Low complexity" evidence="1">
    <location>
        <begin position="218"/>
        <end position="248"/>
    </location>
</feature>
<accession>A0A6J4V6V9</accession>
<feature type="compositionally biased region" description="Basic and acidic residues" evidence="1">
    <location>
        <begin position="163"/>
        <end position="187"/>
    </location>
</feature>
<feature type="compositionally biased region" description="Low complexity" evidence="1">
    <location>
        <begin position="50"/>
        <end position="67"/>
    </location>
</feature>
<dbReference type="EMBL" id="CADCWF010000250">
    <property type="protein sequence ID" value="CAA9570360.1"/>
    <property type="molecule type" value="Genomic_DNA"/>
</dbReference>
<feature type="compositionally biased region" description="Low complexity" evidence="1">
    <location>
        <begin position="13"/>
        <end position="24"/>
    </location>
</feature>
<feature type="non-terminal residue" evidence="2">
    <location>
        <position position="1"/>
    </location>
</feature>
<feature type="compositionally biased region" description="Basic residues" evidence="1">
    <location>
        <begin position="97"/>
        <end position="108"/>
    </location>
</feature>
<feature type="compositionally biased region" description="Gly residues" evidence="1">
    <location>
        <begin position="270"/>
        <end position="281"/>
    </location>
</feature>
<evidence type="ECO:0000256" key="1">
    <source>
        <dbReference type="SAM" id="MobiDB-lite"/>
    </source>
</evidence>